<dbReference type="EMBL" id="QZWG01000002">
    <property type="protein sequence ID" value="RZC26341.1"/>
    <property type="molecule type" value="Genomic_DNA"/>
</dbReference>
<dbReference type="GO" id="GO:0080043">
    <property type="term" value="F:quercetin 3-O-glucosyltransferase activity"/>
    <property type="evidence" value="ECO:0007669"/>
    <property type="project" value="TreeGrafter"/>
</dbReference>
<sequence length="469" mass="52587">MESPSLSTCGCHLVAMPYPARGHINPMMNFCKLLVSNNTGILLVTFVVTEEWLGFIGSDPKPDSIRYATIPNVIPSELTRANDHPGFMEAVMTKMEVPFEELLNRLQPPPTAIVPDTFLYWAVAVGNRRNIPVASFWTMSASIFSVLHHHHLLVQNGHYPVNLSENGGERVDYIPGISSMRLVDFPLNDGSCRSKQLLQISLKGFEWVSKAQHLLITSIYELEPQAIDVLKAELSLPIYTIGPAIPYFSLEKNPTLSTTNGTSHSYMEWLDAQPDRSVLYISQGSYFSVSRAQVDEIAFALRESDIRFLWVARSEASRLKEICGSKGLVVTWCDQLRVLSHSSIGGFWSHCGWNSTKEGVLAGVPFLTFPIIMDQPIDSKMIVEDWKVGWRVNEDVNVNNTLVKKDEIVMLVQKFLDLNSEHAREIRERSKTLRQICRRAITNGGSAVTDLNAFVGDLMQTNIDSMNTL</sequence>
<comment type="similarity">
    <text evidence="1">Belongs to the UDP-glycosyltransferase family.</text>
</comment>
<dbReference type="PANTHER" id="PTHR11926:SF1395">
    <property type="entry name" value="GLYCOSYLTRANSFERASE"/>
    <property type="match status" value="1"/>
</dbReference>
<evidence type="ECO:0000256" key="1">
    <source>
        <dbReference type="ARBA" id="ARBA00009995"/>
    </source>
</evidence>
<dbReference type="Gramene" id="XM_028359063.1">
    <property type="protein sequence ID" value="XP_028214864.1"/>
    <property type="gene ID" value="LOC114396890"/>
</dbReference>
<dbReference type="CDD" id="cd03784">
    <property type="entry name" value="GT1_Gtf-like"/>
    <property type="match status" value="1"/>
</dbReference>
<dbReference type="AlphaFoldDB" id="A0A445LSY4"/>
<evidence type="ECO:0000313" key="4">
    <source>
        <dbReference type="EMBL" id="RZC26341.1"/>
    </source>
</evidence>
<name>A0A445LSY4_GLYSO</name>
<organism evidence="4 5">
    <name type="scientific">Glycine soja</name>
    <name type="common">Wild soybean</name>
    <dbReference type="NCBI Taxonomy" id="3848"/>
    <lineage>
        <taxon>Eukaryota</taxon>
        <taxon>Viridiplantae</taxon>
        <taxon>Streptophyta</taxon>
        <taxon>Embryophyta</taxon>
        <taxon>Tracheophyta</taxon>
        <taxon>Spermatophyta</taxon>
        <taxon>Magnoliopsida</taxon>
        <taxon>eudicotyledons</taxon>
        <taxon>Gunneridae</taxon>
        <taxon>Pentapetalae</taxon>
        <taxon>rosids</taxon>
        <taxon>fabids</taxon>
        <taxon>Fabales</taxon>
        <taxon>Fabaceae</taxon>
        <taxon>Papilionoideae</taxon>
        <taxon>50 kb inversion clade</taxon>
        <taxon>NPAAA clade</taxon>
        <taxon>indigoferoid/millettioid clade</taxon>
        <taxon>Phaseoleae</taxon>
        <taxon>Glycine</taxon>
        <taxon>Glycine subgen. Soja</taxon>
    </lineage>
</organism>
<evidence type="ECO:0000313" key="5">
    <source>
        <dbReference type="Proteomes" id="UP000289340"/>
    </source>
</evidence>
<dbReference type="FunFam" id="3.40.50.2000:FF:000060">
    <property type="entry name" value="Glycosyltransferase"/>
    <property type="match status" value="1"/>
</dbReference>
<comment type="caution">
    <text evidence="4">The sequence shown here is derived from an EMBL/GenBank/DDBJ whole genome shotgun (WGS) entry which is preliminary data.</text>
</comment>
<dbReference type="Pfam" id="PF00201">
    <property type="entry name" value="UDPGT"/>
    <property type="match status" value="1"/>
</dbReference>
<dbReference type="InterPro" id="IPR002213">
    <property type="entry name" value="UDP_glucos_trans"/>
</dbReference>
<evidence type="ECO:0000256" key="3">
    <source>
        <dbReference type="ARBA" id="ARBA00022679"/>
    </source>
</evidence>
<dbReference type="GO" id="GO:0080044">
    <property type="term" value="F:quercetin 7-O-glucosyltransferase activity"/>
    <property type="evidence" value="ECO:0007669"/>
    <property type="project" value="TreeGrafter"/>
</dbReference>
<keyword evidence="2" id="KW-0328">Glycosyltransferase</keyword>
<proteinExistence type="inferred from homology"/>
<dbReference type="SUPFAM" id="SSF53756">
    <property type="entry name" value="UDP-Glycosyltransferase/glycogen phosphorylase"/>
    <property type="match status" value="1"/>
</dbReference>
<keyword evidence="5" id="KW-1185">Reference proteome</keyword>
<keyword evidence="3 4" id="KW-0808">Transferase</keyword>
<dbReference type="FunFam" id="3.40.50.2000:FF:000152">
    <property type="entry name" value="Glycosyltransferase"/>
    <property type="match status" value="1"/>
</dbReference>
<protein>
    <submittedName>
        <fullName evidence="4">UDP-glycosyltransferase 87A1</fullName>
    </submittedName>
</protein>
<gene>
    <name evidence="4" type="ORF">D0Y65_004819</name>
</gene>
<dbReference type="Proteomes" id="UP000289340">
    <property type="component" value="Chromosome 2"/>
</dbReference>
<accession>A0A445LSY4</accession>
<reference evidence="4 5" key="1">
    <citation type="submission" date="2018-09" db="EMBL/GenBank/DDBJ databases">
        <title>A high-quality reference genome of wild soybean provides a powerful tool to mine soybean genomes.</title>
        <authorList>
            <person name="Xie M."/>
            <person name="Chung C.Y.L."/>
            <person name="Li M.-W."/>
            <person name="Wong F.-L."/>
            <person name="Chan T.-F."/>
            <person name="Lam H.-M."/>
        </authorList>
    </citation>
    <scope>NUCLEOTIDE SEQUENCE [LARGE SCALE GENOMIC DNA]</scope>
    <source>
        <strain evidence="5">cv. W05</strain>
        <tissue evidence="4">Hypocotyl of etiolated seedlings</tissue>
    </source>
</reference>
<dbReference type="PANTHER" id="PTHR11926">
    <property type="entry name" value="GLUCOSYL/GLUCURONOSYL TRANSFERASES"/>
    <property type="match status" value="1"/>
</dbReference>
<evidence type="ECO:0000256" key="2">
    <source>
        <dbReference type="ARBA" id="ARBA00022676"/>
    </source>
</evidence>
<dbReference type="Gene3D" id="3.40.50.2000">
    <property type="entry name" value="Glycogen Phosphorylase B"/>
    <property type="match status" value="2"/>
</dbReference>